<dbReference type="Pfam" id="PF12804">
    <property type="entry name" value="NTP_transf_3"/>
    <property type="match status" value="1"/>
</dbReference>
<comment type="catalytic activity">
    <reaction evidence="8">
        <text>Mo-molybdopterin + GTP + H(+) = Mo-molybdopterin guanine dinucleotide + diphosphate</text>
        <dbReference type="Rhea" id="RHEA:34243"/>
        <dbReference type="ChEBI" id="CHEBI:15378"/>
        <dbReference type="ChEBI" id="CHEBI:33019"/>
        <dbReference type="ChEBI" id="CHEBI:37565"/>
        <dbReference type="ChEBI" id="CHEBI:71302"/>
        <dbReference type="ChEBI" id="CHEBI:71310"/>
        <dbReference type="EC" id="2.7.7.77"/>
    </reaction>
</comment>
<dbReference type="Proteomes" id="UP000477911">
    <property type="component" value="Unassembled WGS sequence"/>
</dbReference>
<dbReference type="SUPFAM" id="SSF53448">
    <property type="entry name" value="Nucleotide-diphospho-sugar transferases"/>
    <property type="match status" value="1"/>
</dbReference>
<name>A0A6L7G2K9_9RHOB</name>
<proteinExistence type="inferred from homology"/>
<comment type="function">
    <text evidence="8">Transfers a GMP moiety from GTP to Mo-molybdopterin (Mo-MPT) cofactor (Moco or molybdenum cofactor) to form Mo-molybdopterin guanine dinucleotide (Mo-MGD) cofactor.</text>
</comment>
<evidence type="ECO:0000256" key="8">
    <source>
        <dbReference type="HAMAP-Rule" id="MF_00316"/>
    </source>
</evidence>
<dbReference type="EC" id="2.7.7.77" evidence="8"/>
<gene>
    <name evidence="8 10" type="primary">mobA</name>
    <name evidence="10" type="ORF">GR170_09955</name>
</gene>
<dbReference type="HAMAP" id="MF_00316">
    <property type="entry name" value="MobA"/>
    <property type="match status" value="1"/>
</dbReference>
<dbReference type="InterPro" id="IPR025877">
    <property type="entry name" value="MobA-like_NTP_Trfase"/>
</dbReference>
<organism evidence="10 11">
    <name type="scientific">Pseudooceanicola albus</name>
    <dbReference type="NCBI Taxonomy" id="2692189"/>
    <lineage>
        <taxon>Bacteria</taxon>
        <taxon>Pseudomonadati</taxon>
        <taxon>Pseudomonadota</taxon>
        <taxon>Alphaproteobacteria</taxon>
        <taxon>Rhodobacterales</taxon>
        <taxon>Paracoccaceae</taxon>
        <taxon>Pseudooceanicola</taxon>
    </lineage>
</organism>
<dbReference type="NCBIfam" id="TIGR02665">
    <property type="entry name" value="molyb_mobA"/>
    <property type="match status" value="1"/>
</dbReference>
<dbReference type="AlphaFoldDB" id="A0A6L7G2K9"/>
<feature type="binding site" evidence="8">
    <location>
        <position position="101"/>
    </location>
    <ligand>
        <name>Mg(2+)</name>
        <dbReference type="ChEBI" id="CHEBI:18420"/>
    </ligand>
</feature>
<dbReference type="Gene3D" id="3.90.550.10">
    <property type="entry name" value="Spore Coat Polysaccharide Biosynthesis Protein SpsA, Chain A"/>
    <property type="match status" value="1"/>
</dbReference>
<dbReference type="EMBL" id="WUMU01000007">
    <property type="protein sequence ID" value="MXN18159.1"/>
    <property type="molecule type" value="Genomic_DNA"/>
</dbReference>
<keyword evidence="4 8" id="KW-0547">Nucleotide-binding</keyword>
<dbReference type="GO" id="GO:1902758">
    <property type="term" value="P:bis(molybdopterin guanine dinucleotide)molybdenum biosynthetic process"/>
    <property type="evidence" value="ECO:0007669"/>
    <property type="project" value="TreeGrafter"/>
</dbReference>
<feature type="binding site" evidence="8">
    <location>
        <position position="50"/>
    </location>
    <ligand>
        <name>GTP</name>
        <dbReference type="ChEBI" id="CHEBI:37565"/>
    </ligand>
</feature>
<comment type="domain">
    <text evidence="8">The N-terminal domain determines nucleotide recognition and specific binding, while the C-terminal domain determines the specific binding to the target protein.</text>
</comment>
<evidence type="ECO:0000256" key="2">
    <source>
        <dbReference type="ARBA" id="ARBA00022679"/>
    </source>
</evidence>
<keyword evidence="3 8" id="KW-0479">Metal-binding</keyword>
<dbReference type="PANTHER" id="PTHR19136:SF81">
    <property type="entry name" value="MOLYBDENUM COFACTOR GUANYLYLTRANSFERASE"/>
    <property type="match status" value="1"/>
</dbReference>
<sequence length="205" mass="20397">MSAPPGVILAGGQGLRMGPGDKTLRPLAGQPLLAHVIARMAPQLGSLALNANGDPARFAEFTLPVLPDSVDGFPGPLAGVLAAMDWAAGLGAGQVITVPGDTPFLPGDLAPRLRLAAELAGAPGALAALGGADGAVSVQPACGLWPVAARGRLRAALAAGHRKVRLFAEAEGMVRAVFPGAAGDPFFNVNTPEDLVRAEAALAGA</sequence>
<keyword evidence="11" id="KW-1185">Reference proteome</keyword>
<keyword evidence="1 8" id="KW-0963">Cytoplasm</keyword>
<feature type="binding site" evidence="8">
    <location>
        <begin position="9"/>
        <end position="11"/>
    </location>
    <ligand>
        <name>GTP</name>
        <dbReference type="ChEBI" id="CHEBI:37565"/>
    </ligand>
</feature>
<comment type="caution">
    <text evidence="10">The sequence shown here is derived from an EMBL/GenBank/DDBJ whole genome shotgun (WGS) entry which is preliminary data.</text>
</comment>
<evidence type="ECO:0000313" key="11">
    <source>
        <dbReference type="Proteomes" id="UP000477911"/>
    </source>
</evidence>
<evidence type="ECO:0000256" key="6">
    <source>
        <dbReference type="ARBA" id="ARBA00023134"/>
    </source>
</evidence>
<dbReference type="InterPro" id="IPR029044">
    <property type="entry name" value="Nucleotide-diphossugar_trans"/>
</dbReference>
<evidence type="ECO:0000256" key="5">
    <source>
        <dbReference type="ARBA" id="ARBA00022842"/>
    </source>
</evidence>
<keyword evidence="10" id="KW-0548">Nucleotidyltransferase</keyword>
<evidence type="ECO:0000256" key="3">
    <source>
        <dbReference type="ARBA" id="ARBA00022723"/>
    </source>
</evidence>
<evidence type="ECO:0000256" key="7">
    <source>
        <dbReference type="ARBA" id="ARBA00023150"/>
    </source>
</evidence>
<dbReference type="GO" id="GO:0005525">
    <property type="term" value="F:GTP binding"/>
    <property type="evidence" value="ECO:0007669"/>
    <property type="project" value="UniProtKB-UniRule"/>
</dbReference>
<feature type="binding site" evidence="8">
    <location>
        <position position="68"/>
    </location>
    <ligand>
        <name>GTP</name>
        <dbReference type="ChEBI" id="CHEBI:37565"/>
    </ligand>
</feature>
<comment type="subcellular location">
    <subcellularLocation>
        <location evidence="8">Cytoplasm</location>
    </subcellularLocation>
</comment>
<feature type="binding site" evidence="8">
    <location>
        <position position="101"/>
    </location>
    <ligand>
        <name>GTP</name>
        <dbReference type="ChEBI" id="CHEBI:37565"/>
    </ligand>
</feature>
<dbReference type="RefSeq" id="WP_160894190.1">
    <property type="nucleotide sequence ID" value="NZ_WUMU01000007.1"/>
</dbReference>
<keyword evidence="6 8" id="KW-0342">GTP-binding</keyword>
<comment type="similarity">
    <text evidence="8">Belongs to the MobA family.</text>
</comment>
<keyword evidence="7 8" id="KW-0501">Molybdenum cofactor biosynthesis</keyword>
<evidence type="ECO:0000259" key="9">
    <source>
        <dbReference type="Pfam" id="PF12804"/>
    </source>
</evidence>
<dbReference type="GO" id="GO:0005737">
    <property type="term" value="C:cytoplasm"/>
    <property type="evidence" value="ECO:0007669"/>
    <property type="project" value="UniProtKB-SubCell"/>
</dbReference>
<dbReference type="PANTHER" id="PTHR19136">
    <property type="entry name" value="MOLYBDENUM COFACTOR GUANYLYLTRANSFERASE"/>
    <property type="match status" value="1"/>
</dbReference>
<dbReference type="CDD" id="cd02503">
    <property type="entry name" value="MobA"/>
    <property type="match status" value="1"/>
</dbReference>
<dbReference type="GO" id="GO:0046872">
    <property type="term" value="F:metal ion binding"/>
    <property type="evidence" value="ECO:0007669"/>
    <property type="project" value="UniProtKB-KW"/>
</dbReference>
<evidence type="ECO:0000256" key="4">
    <source>
        <dbReference type="ARBA" id="ARBA00022741"/>
    </source>
</evidence>
<dbReference type="InterPro" id="IPR013482">
    <property type="entry name" value="Molybde_CF_guanTrfase"/>
</dbReference>
<reference evidence="10 11" key="1">
    <citation type="submission" date="2019-12" db="EMBL/GenBank/DDBJ databases">
        <authorList>
            <person name="Li M."/>
        </authorList>
    </citation>
    <scope>NUCLEOTIDE SEQUENCE [LARGE SCALE GENOMIC DNA]</scope>
    <source>
        <strain evidence="10 11">GBMRC 2024</strain>
    </source>
</reference>
<comment type="cofactor">
    <cofactor evidence="8">
        <name>Mg(2+)</name>
        <dbReference type="ChEBI" id="CHEBI:18420"/>
    </cofactor>
</comment>
<comment type="subunit">
    <text evidence="8">Monomer.</text>
</comment>
<keyword evidence="2 8" id="KW-0808">Transferase</keyword>
<dbReference type="GO" id="GO:0061603">
    <property type="term" value="F:molybdenum cofactor guanylyltransferase activity"/>
    <property type="evidence" value="ECO:0007669"/>
    <property type="project" value="UniProtKB-EC"/>
</dbReference>
<accession>A0A6L7G2K9</accession>
<evidence type="ECO:0000256" key="1">
    <source>
        <dbReference type="ARBA" id="ARBA00022490"/>
    </source>
</evidence>
<protein>
    <recommendedName>
        <fullName evidence="8">Molybdenum cofactor guanylyltransferase</fullName>
        <shortName evidence="8">MoCo guanylyltransferase</shortName>
        <ecNumber evidence="8">2.7.7.77</ecNumber>
    </recommendedName>
    <alternativeName>
        <fullName evidence="8">GTP:molybdopterin guanylyltransferase</fullName>
    </alternativeName>
    <alternativeName>
        <fullName evidence="8">Mo-MPT guanylyltransferase</fullName>
    </alternativeName>
    <alternativeName>
        <fullName evidence="8">Molybdopterin guanylyltransferase</fullName>
    </alternativeName>
    <alternativeName>
        <fullName evidence="8">Molybdopterin-guanine dinucleotide synthase</fullName>
        <shortName evidence="8">MGD synthase</shortName>
    </alternativeName>
</protein>
<feature type="binding site" evidence="8">
    <location>
        <position position="22"/>
    </location>
    <ligand>
        <name>GTP</name>
        <dbReference type="ChEBI" id="CHEBI:37565"/>
    </ligand>
</feature>
<keyword evidence="5 8" id="KW-0460">Magnesium</keyword>
<feature type="domain" description="MobA-like NTP transferase" evidence="9">
    <location>
        <begin position="6"/>
        <end position="163"/>
    </location>
</feature>
<evidence type="ECO:0000313" key="10">
    <source>
        <dbReference type="EMBL" id="MXN18159.1"/>
    </source>
</evidence>